<evidence type="ECO:0008006" key="4">
    <source>
        <dbReference type="Google" id="ProtNLM"/>
    </source>
</evidence>
<reference evidence="2" key="1">
    <citation type="submission" date="2017-08" db="EMBL/GenBank/DDBJ databases">
        <authorList>
            <person name="Polle J.E."/>
            <person name="Barry K."/>
            <person name="Cushman J."/>
            <person name="Schmutz J."/>
            <person name="Tran D."/>
            <person name="Hathwaick L.T."/>
            <person name="Yim W.C."/>
            <person name="Jenkins J."/>
            <person name="Mckie-Krisberg Z.M."/>
            <person name="Prochnik S."/>
            <person name="Lindquist E."/>
            <person name="Dockter R.B."/>
            <person name="Adam C."/>
            <person name="Molina H."/>
            <person name="Bunkerborg J."/>
            <person name="Jin E."/>
            <person name="Buchheim M."/>
            <person name="Magnuson J."/>
        </authorList>
    </citation>
    <scope>NUCLEOTIDE SEQUENCE</scope>
    <source>
        <strain evidence="2">CCAP 19/18</strain>
    </source>
</reference>
<proteinExistence type="predicted"/>
<name>A0ABQ7GL01_DUNSA</name>
<gene>
    <name evidence="2" type="ORF">DUNSADRAFT_7609</name>
</gene>
<keyword evidence="3" id="KW-1185">Reference proteome</keyword>
<evidence type="ECO:0000256" key="1">
    <source>
        <dbReference type="SAM" id="MobiDB-lite"/>
    </source>
</evidence>
<organism evidence="2 3">
    <name type="scientific">Dunaliella salina</name>
    <name type="common">Green alga</name>
    <name type="synonym">Protococcus salinus</name>
    <dbReference type="NCBI Taxonomy" id="3046"/>
    <lineage>
        <taxon>Eukaryota</taxon>
        <taxon>Viridiplantae</taxon>
        <taxon>Chlorophyta</taxon>
        <taxon>core chlorophytes</taxon>
        <taxon>Chlorophyceae</taxon>
        <taxon>CS clade</taxon>
        <taxon>Chlamydomonadales</taxon>
        <taxon>Dunaliellaceae</taxon>
        <taxon>Dunaliella</taxon>
    </lineage>
</organism>
<feature type="region of interest" description="Disordered" evidence="1">
    <location>
        <begin position="53"/>
        <end position="91"/>
    </location>
</feature>
<dbReference type="EMBL" id="MU069713">
    <property type="protein sequence ID" value="KAF5835284.1"/>
    <property type="molecule type" value="Genomic_DNA"/>
</dbReference>
<sequence>MQPLNMKASSDKPSPFLLTFDTDFGGVFRSSAPASNNGQAIAEVLTSSLRCGAEAPTSRFSPRTPSTEPQPKGTGSPSTKQVLQQSQFGRSQTSVGFAATSSALECLMTAENSAGLPLPPAVDIPGSSSSCPPLPYDSDFLLGLKQRSSLSPYGASASQEFSLPSCPVLDRNAGWPSCNGSPRGTADHETAQVSRCRMAVGRPHNFKGLSSYLHGAKGRDATADLK</sequence>
<accession>A0ABQ7GL01</accession>
<comment type="caution">
    <text evidence="2">The sequence shown here is derived from an EMBL/GenBank/DDBJ whole genome shotgun (WGS) entry which is preliminary data.</text>
</comment>
<dbReference type="Proteomes" id="UP000815325">
    <property type="component" value="Unassembled WGS sequence"/>
</dbReference>
<protein>
    <recommendedName>
        <fullName evidence="4">Encoded protein</fullName>
    </recommendedName>
</protein>
<evidence type="ECO:0000313" key="3">
    <source>
        <dbReference type="Proteomes" id="UP000815325"/>
    </source>
</evidence>
<evidence type="ECO:0000313" key="2">
    <source>
        <dbReference type="EMBL" id="KAF5835284.1"/>
    </source>
</evidence>
<feature type="compositionally biased region" description="Polar residues" evidence="1">
    <location>
        <begin position="58"/>
        <end position="91"/>
    </location>
</feature>